<reference evidence="4 5" key="1">
    <citation type="submission" date="2019-02" db="EMBL/GenBank/DDBJ databases">
        <title>Deep-cultivation of Planctomycetes and their phenomic and genomic characterization uncovers novel biology.</title>
        <authorList>
            <person name="Wiegand S."/>
            <person name="Jogler M."/>
            <person name="Boedeker C."/>
            <person name="Pinto D."/>
            <person name="Vollmers J."/>
            <person name="Rivas-Marin E."/>
            <person name="Kohn T."/>
            <person name="Peeters S.H."/>
            <person name="Heuer A."/>
            <person name="Rast P."/>
            <person name="Oberbeckmann S."/>
            <person name="Bunk B."/>
            <person name="Jeske O."/>
            <person name="Meyerdierks A."/>
            <person name="Storesund J.E."/>
            <person name="Kallscheuer N."/>
            <person name="Luecker S."/>
            <person name="Lage O.M."/>
            <person name="Pohl T."/>
            <person name="Merkel B.J."/>
            <person name="Hornburger P."/>
            <person name="Mueller R.-W."/>
            <person name="Bruemmer F."/>
            <person name="Labrenz M."/>
            <person name="Spormann A.M."/>
            <person name="Op den Camp H."/>
            <person name="Overmann J."/>
            <person name="Amann R."/>
            <person name="Jetten M.S.M."/>
            <person name="Mascher T."/>
            <person name="Medema M.H."/>
            <person name="Devos D.P."/>
            <person name="Kaster A.-K."/>
            <person name="Ovreas L."/>
            <person name="Rohde M."/>
            <person name="Galperin M.Y."/>
            <person name="Jogler C."/>
        </authorList>
    </citation>
    <scope>NUCLEOTIDE SEQUENCE [LARGE SCALE GENOMIC DNA]</scope>
    <source>
        <strain evidence="4 5">TBK1r</strain>
    </source>
</reference>
<organism evidence="4 5">
    <name type="scientific">Stieleria magnilauensis</name>
    <dbReference type="NCBI Taxonomy" id="2527963"/>
    <lineage>
        <taxon>Bacteria</taxon>
        <taxon>Pseudomonadati</taxon>
        <taxon>Planctomycetota</taxon>
        <taxon>Planctomycetia</taxon>
        <taxon>Pirellulales</taxon>
        <taxon>Pirellulaceae</taxon>
        <taxon>Stieleria</taxon>
    </lineage>
</organism>
<dbReference type="InterPro" id="IPR022655">
    <property type="entry name" value="DUF1553"/>
</dbReference>
<keyword evidence="1" id="KW-0732">Signal</keyword>
<dbReference type="PANTHER" id="PTHR35889">
    <property type="entry name" value="CYCLOINULO-OLIGOSACCHARIDE FRUCTANOTRANSFERASE-RELATED"/>
    <property type="match status" value="1"/>
</dbReference>
<protein>
    <recommendedName>
        <fullName evidence="6">DUF1549 domain-containing protein</fullName>
    </recommendedName>
</protein>
<proteinExistence type="predicted"/>
<evidence type="ECO:0000259" key="2">
    <source>
        <dbReference type="Pfam" id="PF07583"/>
    </source>
</evidence>
<dbReference type="InterPro" id="IPR011444">
    <property type="entry name" value="DUF1549"/>
</dbReference>
<dbReference type="PANTHER" id="PTHR35889:SF3">
    <property type="entry name" value="F-BOX DOMAIN-CONTAINING PROTEIN"/>
    <property type="match status" value="1"/>
</dbReference>
<dbReference type="Pfam" id="PF07587">
    <property type="entry name" value="PSD1"/>
    <property type="match status" value="1"/>
</dbReference>
<feature type="chain" id="PRO_5045933562" description="DUF1549 domain-containing protein" evidence="1">
    <location>
        <begin position="28"/>
        <end position="463"/>
    </location>
</feature>
<accession>A0ABX5XNG4</accession>
<evidence type="ECO:0000313" key="5">
    <source>
        <dbReference type="Proteomes" id="UP000318081"/>
    </source>
</evidence>
<dbReference type="EMBL" id="CP036432">
    <property type="protein sequence ID" value="QDV83351.1"/>
    <property type="molecule type" value="Genomic_DNA"/>
</dbReference>
<keyword evidence="5" id="KW-1185">Reference proteome</keyword>
<dbReference type="Pfam" id="PF07583">
    <property type="entry name" value="PSCyt2"/>
    <property type="match status" value="1"/>
</dbReference>
<evidence type="ECO:0008006" key="6">
    <source>
        <dbReference type="Google" id="ProtNLM"/>
    </source>
</evidence>
<dbReference type="RefSeq" id="WP_145210081.1">
    <property type="nucleotide sequence ID" value="NZ_CP036432.1"/>
</dbReference>
<evidence type="ECO:0000256" key="1">
    <source>
        <dbReference type="SAM" id="SignalP"/>
    </source>
</evidence>
<dbReference type="Proteomes" id="UP000318081">
    <property type="component" value="Chromosome"/>
</dbReference>
<name>A0ABX5XNG4_9BACT</name>
<feature type="signal peptide" evidence="1">
    <location>
        <begin position="1"/>
        <end position="27"/>
    </location>
</feature>
<gene>
    <name evidence="4" type="ORF">TBK1r_22890</name>
</gene>
<evidence type="ECO:0000313" key="4">
    <source>
        <dbReference type="EMBL" id="QDV83351.1"/>
    </source>
</evidence>
<sequence length="463" mass="51239">MKVPRIINIAVLALAGLATVLASQATATSPTTEAPIDAILARAHRQAGISPTKTCDDATYLRRISLDLLGRLPTVGELARLEASNDRPAALDRMLQSDEFSRYWSQLWTTILIGRGETRQVDRESLRRWLQTQLEQEKPLDQIAFDLISAEGVTTLDGHVNFLVGNREDPVTPVSRIFLGVQLDCARCHDHPFDRWTQDDYTAMRRFFQTISVREVSGGIRVDDTGAKSGAGEDGPRFLTGSRPRTAAWRRELALMTVRCQPFARAMGNRVWQLLIGRGMVDPVDGLSQAHPPSVPELHQALADQLLRNGFDLRDLIRTIAASEAYARTAPTADATDPAEVIELFAARAPRPLLPEQLIASYATVMNRDLPSPQRLNTMAVEFMGRSEAETGATDPLALQRTSQGLLQELAAETSPPSGDVDSIFRSTLSRRPDAWERQRFADVPGSDLLYVLLHANEFVFSH</sequence>
<evidence type="ECO:0000259" key="3">
    <source>
        <dbReference type="Pfam" id="PF07587"/>
    </source>
</evidence>
<feature type="domain" description="DUF1549" evidence="2">
    <location>
        <begin position="35"/>
        <end position="211"/>
    </location>
</feature>
<feature type="domain" description="DUF1553" evidence="3">
    <location>
        <begin position="262"/>
        <end position="362"/>
    </location>
</feature>